<dbReference type="PROSITE" id="PS51257">
    <property type="entry name" value="PROKAR_LIPOPROTEIN"/>
    <property type="match status" value="1"/>
</dbReference>
<dbReference type="RefSeq" id="WP_200311716.1">
    <property type="nucleotide sequence ID" value="NZ_JAENIM010000041.1"/>
</dbReference>
<feature type="signal peptide" evidence="1">
    <location>
        <begin position="1"/>
        <end position="26"/>
    </location>
</feature>
<dbReference type="InterPro" id="IPR011042">
    <property type="entry name" value="6-blade_b-propeller_TolB-like"/>
</dbReference>
<dbReference type="AlphaFoldDB" id="A0A8J7MEW7"/>
<feature type="chain" id="PRO_5035325763" description="Hydrazine synthase alpha subunit middle domain-containing protein" evidence="1">
    <location>
        <begin position="27"/>
        <end position="853"/>
    </location>
</feature>
<comment type="caution">
    <text evidence="3">The sequence shown here is derived from an EMBL/GenBank/DDBJ whole genome shotgun (WGS) entry which is preliminary data.</text>
</comment>
<dbReference type="InterPro" id="IPR040698">
    <property type="entry name" value="HZS_alpha_mid"/>
</dbReference>
<dbReference type="SUPFAM" id="SSF69304">
    <property type="entry name" value="Tricorn protease N-terminal domain"/>
    <property type="match status" value="1"/>
</dbReference>
<keyword evidence="1" id="KW-0732">Signal</keyword>
<dbReference type="Pfam" id="PF18582">
    <property type="entry name" value="HZS_alpha"/>
    <property type="match status" value="1"/>
</dbReference>
<evidence type="ECO:0000313" key="4">
    <source>
        <dbReference type="Proteomes" id="UP000624703"/>
    </source>
</evidence>
<sequence length="853" mass="96013">MLLFLSKRKWQAITAMLVSACPVALSANDQIGPDAAHVAAEWQTLSSQIAESNNWGLDRLRNETYRQEALILPSDVDPNAVVNRQLSGLIDHLEKSGVDLAAEKLELQAINKNASQLDSQGQFAKLTNLRRRVAFKNPLLDFDKLLFLKHDKMVRGERHMVDQYLGFNQSKRGGVFVLHNPFSDDAKTVSLSANASVENGRLKGKELENNGSFISLELDYEGEYIYFAFTEAEHQPRDKEYSFDEDPLRHLKNINGEKAHFKSYYNFTPSGNFQIMRMKADGTELTALTDASHNDFDPCILPSGRIVFISDRIEGNQRCGGRYNSTFTLHSMMPDGSDIIPLSHHDTNEWHPSVDNNGMIIYTRWDYVDRDSDVAHHIWHCFPDGRNPRAYHGNYPKVREHRPWMELSHRAIPGSDKYLSVSVPHHGENYGSLIMLDLKKEDDGGMSQVKRITPEVLFPEAEKAPGVPHAKGKHKPNGEIYGQPWPLSEDFYICTYSPDGDKHGIYLVDSFGNKELLYRDSEIGCLDPMPLRARKKPREIPVQTTQALADKGATGQPVDRQHMEPGWGTVSIMNVYASKHEWPKDTVIKELRVVNPYPKPNYHQHKPKIGHANQSIARGILGTAPVEKDGSAYFKVPVGMPIYFQAVDENGFMVQNMRSITYLHEGENLSCVGCHESKQSTPINSSSAPLAMTRPPSPLVNDLEGSYPLTFPRMVQPILDQHCVSCHDSEESAGSLRGDKFDPKLGWSEAFTTLNQYAWGKHGGNGGINKNKRSYSLPGQEGFRVSKLYKILVENDHHGVQLSDDEMRRIAAWVDCNSNFYGAYVGLEEQARGEVVPPLLGLPPQIPFDQLQR</sequence>
<keyword evidence="4" id="KW-1185">Reference proteome</keyword>
<accession>A0A8J7MEW7</accession>
<proteinExistence type="predicted"/>
<dbReference type="Proteomes" id="UP000624703">
    <property type="component" value="Unassembled WGS sequence"/>
</dbReference>
<organism evidence="3 4">
    <name type="scientific">Persicirhabdus sediminis</name>
    <dbReference type="NCBI Taxonomy" id="454144"/>
    <lineage>
        <taxon>Bacteria</taxon>
        <taxon>Pseudomonadati</taxon>
        <taxon>Verrucomicrobiota</taxon>
        <taxon>Verrucomicrobiia</taxon>
        <taxon>Verrucomicrobiales</taxon>
        <taxon>Verrucomicrobiaceae</taxon>
        <taxon>Persicirhabdus</taxon>
    </lineage>
</organism>
<dbReference type="Gene3D" id="2.120.10.30">
    <property type="entry name" value="TolB, C-terminal domain"/>
    <property type="match status" value="1"/>
</dbReference>
<protein>
    <recommendedName>
        <fullName evidence="2">Hydrazine synthase alpha subunit middle domain-containing protein</fullName>
    </recommendedName>
</protein>
<dbReference type="EMBL" id="JAENIM010000041">
    <property type="protein sequence ID" value="MBK1791697.1"/>
    <property type="molecule type" value="Genomic_DNA"/>
</dbReference>
<evidence type="ECO:0000256" key="1">
    <source>
        <dbReference type="SAM" id="SignalP"/>
    </source>
</evidence>
<feature type="domain" description="Hydrazine synthase alpha subunit middle" evidence="2">
    <location>
        <begin position="588"/>
        <end position="676"/>
    </location>
</feature>
<evidence type="ECO:0000313" key="3">
    <source>
        <dbReference type="EMBL" id="MBK1791697.1"/>
    </source>
</evidence>
<name>A0A8J7MEW7_9BACT</name>
<reference evidence="3" key="1">
    <citation type="submission" date="2021-01" db="EMBL/GenBank/DDBJ databases">
        <title>Modified the classification status of verrucomicrobia.</title>
        <authorList>
            <person name="Feng X."/>
        </authorList>
    </citation>
    <scope>NUCLEOTIDE SEQUENCE</scope>
    <source>
        <strain evidence="3">_KCTC 22039</strain>
    </source>
</reference>
<evidence type="ECO:0000259" key="2">
    <source>
        <dbReference type="Pfam" id="PF18582"/>
    </source>
</evidence>
<gene>
    <name evidence="3" type="ORF">JIN82_11090</name>
</gene>